<protein>
    <recommendedName>
        <fullName evidence="4">DUF4367 domain-containing protein</fullName>
    </recommendedName>
</protein>
<sequence>MKDFELMIKQSLHDATDNIHADDSLKERVDFMLTKQKKTISFKKIAVGLVAVACIATVGAVARGQIAGLVSGTYLTKQVYSVSELNNYADKISDKISLPDKLNGHAFRSGDIEKTNKVDENMNKIGEYAELYANYGDLTLTIHKYDEEIDEAEYPLQKGQSKETRDINEVSVYCHTDKYLSVPADYEPTDEEKQMEENNEIFISYGSDSREEQIFTSAGWEQNGLVYNIFTFSDVTFETMFEAAEQIISQ</sequence>
<dbReference type="AlphaFoldDB" id="A0A9D1THD9"/>
<dbReference type="Proteomes" id="UP000886808">
    <property type="component" value="Unassembled WGS sequence"/>
</dbReference>
<gene>
    <name evidence="2" type="ORF">H9746_03895</name>
</gene>
<feature type="transmembrane region" description="Helical" evidence="1">
    <location>
        <begin position="45"/>
        <end position="62"/>
    </location>
</feature>
<keyword evidence="1" id="KW-1133">Transmembrane helix</keyword>
<reference evidence="2" key="2">
    <citation type="submission" date="2021-04" db="EMBL/GenBank/DDBJ databases">
        <authorList>
            <person name="Gilroy R."/>
        </authorList>
    </citation>
    <scope>NUCLEOTIDE SEQUENCE</scope>
    <source>
        <strain evidence="2">CHK193-4272</strain>
    </source>
</reference>
<dbReference type="EMBL" id="DXIE01000026">
    <property type="protein sequence ID" value="HIV61977.1"/>
    <property type="molecule type" value="Genomic_DNA"/>
</dbReference>
<keyword evidence="1" id="KW-0472">Membrane</keyword>
<reference evidence="2" key="1">
    <citation type="journal article" date="2021" name="PeerJ">
        <title>Extensive microbial diversity within the chicken gut microbiome revealed by metagenomics and culture.</title>
        <authorList>
            <person name="Gilroy R."/>
            <person name="Ravi A."/>
            <person name="Getino M."/>
            <person name="Pursley I."/>
            <person name="Horton D.L."/>
            <person name="Alikhan N.F."/>
            <person name="Baker D."/>
            <person name="Gharbi K."/>
            <person name="Hall N."/>
            <person name="Watson M."/>
            <person name="Adriaenssens E.M."/>
            <person name="Foster-Nyarko E."/>
            <person name="Jarju S."/>
            <person name="Secka A."/>
            <person name="Antonio M."/>
            <person name="Oren A."/>
            <person name="Chaudhuri R.R."/>
            <person name="La Ragione R."/>
            <person name="Hildebrand F."/>
            <person name="Pallen M.J."/>
        </authorList>
    </citation>
    <scope>NUCLEOTIDE SEQUENCE</scope>
    <source>
        <strain evidence="2">CHK193-4272</strain>
    </source>
</reference>
<evidence type="ECO:0000313" key="3">
    <source>
        <dbReference type="Proteomes" id="UP000886808"/>
    </source>
</evidence>
<proteinExistence type="predicted"/>
<organism evidence="2 3">
    <name type="scientific">Candidatus Butyricicoccus avistercoris</name>
    <dbReference type="NCBI Taxonomy" id="2838518"/>
    <lineage>
        <taxon>Bacteria</taxon>
        <taxon>Bacillati</taxon>
        <taxon>Bacillota</taxon>
        <taxon>Clostridia</taxon>
        <taxon>Eubacteriales</taxon>
        <taxon>Butyricicoccaceae</taxon>
        <taxon>Butyricicoccus</taxon>
    </lineage>
</organism>
<evidence type="ECO:0008006" key="4">
    <source>
        <dbReference type="Google" id="ProtNLM"/>
    </source>
</evidence>
<name>A0A9D1THD9_9FIRM</name>
<evidence type="ECO:0000313" key="2">
    <source>
        <dbReference type="EMBL" id="HIV61977.1"/>
    </source>
</evidence>
<accession>A0A9D1THD9</accession>
<keyword evidence="1" id="KW-0812">Transmembrane</keyword>
<evidence type="ECO:0000256" key="1">
    <source>
        <dbReference type="SAM" id="Phobius"/>
    </source>
</evidence>
<comment type="caution">
    <text evidence="2">The sequence shown here is derived from an EMBL/GenBank/DDBJ whole genome shotgun (WGS) entry which is preliminary data.</text>
</comment>